<protein>
    <submittedName>
        <fullName evidence="1">Uncharacterized protein</fullName>
    </submittedName>
</protein>
<organism evidence="1 2">
    <name type="scientific">Ralstonia phage Albius</name>
    <dbReference type="NCBI Taxonomy" id="2759712"/>
    <lineage>
        <taxon>Viruses</taxon>
        <taxon>Duplodnaviria</taxon>
        <taxon>Heunggongvirae</taxon>
        <taxon>Uroviricota</taxon>
        <taxon>Caudoviricetes</taxon>
        <taxon>Rahariannevirus</taxon>
        <taxon>Rahariannevirus raharianne</taxon>
    </lineage>
</organism>
<evidence type="ECO:0000313" key="2">
    <source>
        <dbReference type="Proteomes" id="UP000515258"/>
    </source>
</evidence>
<reference evidence="1 2" key="1">
    <citation type="submission" date="2020-07" db="EMBL/GenBank/DDBJ databases">
        <title>Ralstonia phages.</title>
        <authorList>
            <person name="Trotereau A."/>
            <person name="Boyer C."/>
            <person name="Torres-Barcelo C."/>
        </authorList>
    </citation>
    <scope>NUCLEOTIDE SEQUENCE [LARGE SCALE GENOMIC DNA]</scope>
</reference>
<evidence type="ECO:0000313" key="1">
    <source>
        <dbReference type="EMBL" id="QMV32385.1"/>
    </source>
</evidence>
<name>A0A7G5B7W2_9CAUD</name>
<sequence length="33" mass="3489">MGYAEKGARGASLEHHIAKSLNFDVMTLAEVAA</sequence>
<dbReference type="EMBL" id="MT740726">
    <property type="protein sequence ID" value="QMV32385.1"/>
    <property type="molecule type" value="Genomic_DNA"/>
</dbReference>
<dbReference type="Proteomes" id="UP000515258">
    <property type="component" value="Segment"/>
</dbReference>
<proteinExistence type="predicted"/>
<gene>
    <name evidence="1" type="ORF">U2_00010</name>
</gene>
<accession>A0A7G5B7W2</accession>